<feature type="chain" id="PRO_5043011683" description="Peptidase M20 dimerisation domain-containing protein" evidence="6">
    <location>
        <begin position="16"/>
        <end position="411"/>
    </location>
</feature>
<dbReference type="PANTHER" id="PTHR43808">
    <property type="entry name" value="ACETYLORNITHINE DEACETYLASE"/>
    <property type="match status" value="1"/>
</dbReference>
<dbReference type="InterPro" id="IPR011650">
    <property type="entry name" value="Peptidase_M20_dimer"/>
</dbReference>
<dbReference type="InterPro" id="IPR002933">
    <property type="entry name" value="Peptidase_M20"/>
</dbReference>
<dbReference type="AlphaFoldDB" id="A0AAN7UV58"/>
<gene>
    <name evidence="8" type="ORF">RRF57_011575</name>
</gene>
<dbReference type="GO" id="GO:0046872">
    <property type="term" value="F:metal ion binding"/>
    <property type="evidence" value="ECO:0007669"/>
    <property type="project" value="UniProtKB-KW"/>
</dbReference>
<comment type="similarity">
    <text evidence="2">Belongs to the peptidase M20A family.</text>
</comment>
<dbReference type="PANTHER" id="PTHR43808:SF30">
    <property type="entry name" value="ACETYLORNITHINE DEACETYLASE"/>
    <property type="match status" value="1"/>
</dbReference>
<comment type="cofactor">
    <cofactor evidence="1">
        <name>Zn(2+)</name>
        <dbReference type="ChEBI" id="CHEBI:29105"/>
    </cofactor>
</comment>
<dbReference type="Gene3D" id="3.30.70.360">
    <property type="match status" value="1"/>
</dbReference>
<evidence type="ECO:0000256" key="4">
    <source>
        <dbReference type="ARBA" id="ARBA00022801"/>
    </source>
</evidence>
<evidence type="ECO:0000313" key="8">
    <source>
        <dbReference type="EMBL" id="KAK5635863.1"/>
    </source>
</evidence>
<keyword evidence="6" id="KW-0732">Signal</keyword>
<dbReference type="GO" id="GO:0016787">
    <property type="term" value="F:hydrolase activity"/>
    <property type="evidence" value="ECO:0007669"/>
    <property type="project" value="UniProtKB-KW"/>
</dbReference>
<accession>A0AAN7UV58</accession>
<evidence type="ECO:0000259" key="7">
    <source>
        <dbReference type="Pfam" id="PF07687"/>
    </source>
</evidence>
<reference evidence="8 9" key="1">
    <citation type="submission" date="2023-10" db="EMBL/GenBank/DDBJ databases">
        <title>Draft genome sequence of Xylaria bambusicola isolate GMP-LS, the root and basal stem rot pathogen of sugarcane in Indonesia.</title>
        <authorList>
            <person name="Selvaraj P."/>
            <person name="Muralishankar V."/>
            <person name="Muruganantham S."/>
            <person name="Sp S."/>
            <person name="Haryani S."/>
            <person name="Lau K.J.X."/>
            <person name="Naqvi N.I."/>
        </authorList>
    </citation>
    <scope>NUCLEOTIDE SEQUENCE [LARGE SCALE GENOMIC DNA]</scope>
    <source>
        <strain evidence="8">GMP-LS</strain>
    </source>
</reference>
<dbReference type="PROSITE" id="PS00759">
    <property type="entry name" value="ARGE_DAPE_CPG2_2"/>
    <property type="match status" value="1"/>
</dbReference>
<comment type="caution">
    <text evidence="8">The sequence shown here is derived from an EMBL/GenBank/DDBJ whole genome shotgun (WGS) entry which is preliminary data.</text>
</comment>
<evidence type="ECO:0000256" key="6">
    <source>
        <dbReference type="SAM" id="SignalP"/>
    </source>
</evidence>
<keyword evidence="4" id="KW-0378">Hydrolase</keyword>
<dbReference type="InterPro" id="IPR001261">
    <property type="entry name" value="ArgE/DapE_CS"/>
</dbReference>
<evidence type="ECO:0000256" key="3">
    <source>
        <dbReference type="ARBA" id="ARBA00022723"/>
    </source>
</evidence>
<dbReference type="InterPro" id="IPR050072">
    <property type="entry name" value="Peptidase_M20A"/>
</dbReference>
<dbReference type="Gene3D" id="3.40.630.10">
    <property type="entry name" value="Zn peptidases"/>
    <property type="match status" value="1"/>
</dbReference>
<evidence type="ECO:0000256" key="5">
    <source>
        <dbReference type="ARBA" id="ARBA00022833"/>
    </source>
</evidence>
<dbReference type="Pfam" id="PF07687">
    <property type="entry name" value="M20_dimer"/>
    <property type="match status" value="1"/>
</dbReference>
<evidence type="ECO:0000256" key="2">
    <source>
        <dbReference type="ARBA" id="ARBA00006247"/>
    </source>
</evidence>
<protein>
    <recommendedName>
        <fullName evidence="7">Peptidase M20 dimerisation domain-containing protein</fullName>
    </recommendedName>
</protein>
<dbReference type="SUPFAM" id="SSF53187">
    <property type="entry name" value="Zn-dependent exopeptidases"/>
    <property type="match status" value="1"/>
</dbReference>
<evidence type="ECO:0000256" key="1">
    <source>
        <dbReference type="ARBA" id="ARBA00001947"/>
    </source>
</evidence>
<proteinExistence type="inferred from homology"/>
<keyword evidence="3" id="KW-0479">Metal-binding</keyword>
<evidence type="ECO:0000313" key="9">
    <source>
        <dbReference type="Proteomes" id="UP001305414"/>
    </source>
</evidence>
<dbReference type="EMBL" id="JAWHQM010000058">
    <property type="protein sequence ID" value="KAK5635863.1"/>
    <property type="molecule type" value="Genomic_DNA"/>
</dbReference>
<dbReference type="SUPFAM" id="SSF55031">
    <property type="entry name" value="Bacterial exopeptidase dimerisation domain"/>
    <property type="match status" value="1"/>
</dbReference>
<dbReference type="InterPro" id="IPR036264">
    <property type="entry name" value="Bact_exopeptidase_dim_dom"/>
</dbReference>
<sequence length="411" mass="43848">MKVVRLLASASIALASNLQIPLDSSSAPPSYRSELVSLHKSLVEISSVTYTENAVGNFLVKYLTERGFVAEIEFLPPPDHVALDDDLGDRKPRFNVLAWPGPKHHPAPTVLVTSHIDTVPPHIPYSRSDDEPNGDTVIAGRGSVDAKGSVAAQIMAVSELVREKKINPEDVMLLFVVGEERTGDGMRYFSDTISELDPPPNLKAAIFGEPTEGKLACGHKGYFGCTITAHGKAGHSGYPWLGKSATETLIRGVVKVLDADLGSSEKFGNTTINVGIIEGGVASNVIPEKAVARIAGRVAIGPEESGGAIVVERVRRVLKGMDEDAFEIECVNGYGVVECACDVPGFDTATMNYGTDVHNLAGDHKRYLYGPGSIFVAHGADEAIKLKDLEQGVEGFKKIILHALADEAGEL</sequence>
<keyword evidence="9" id="KW-1185">Reference proteome</keyword>
<feature type="domain" description="Peptidase M20 dimerisation" evidence="7">
    <location>
        <begin position="218"/>
        <end position="297"/>
    </location>
</feature>
<dbReference type="PROSITE" id="PS00758">
    <property type="entry name" value="ARGE_DAPE_CPG2_1"/>
    <property type="match status" value="1"/>
</dbReference>
<organism evidence="8 9">
    <name type="scientific">Xylaria bambusicola</name>
    <dbReference type="NCBI Taxonomy" id="326684"/>
    <lineage>
        <taxon>Eukaryota</taxon>
        <taxon>Fungi</taxon>
        <taxon>Dikarya</taxon>
        <taxon>Ascomycota</taxon>
        <taxon>Pezizomycotina</taxon>
        <taxon>Sordariomycetes</taxon>
        <taxon>Xylariomycetidae</taxon>
        <taxon>Xylariales</taxon>
        <taxon>Xylariaceae</taxon>
        <taxon>Xylaria</taxon>
    </lineage>
</organism>
<dbReference type="Proteomes" id="UP001305414">
    <property type="component" value="Unassembled WGS sequence"/>
</dbReference>
<dbReference type="CDD" id="cd05652">
    <property type="entry name" value="M20_ArgE_DapE-like_fungal"/>
    <property type="match status" value="1"/>
</dbReference>
<keyword evidence="5" id="KW-0862">Zinc</keyword>
<feature type="signal peptide" evidence="6">
    <location>
        <begin position="1"/>
        <end position="15"/>
    </location>
</feature>
<dbReference type="Pfam" id="PF01546">
    <property type="entry name" value="Peptidase_M20"/>
    <property type="match status" value="1"/>
</dbReference>
<name>A0AAN7UV58_9PEZI</name>